<keyword evidence="2" id="KW-0472">Membrane</keyword>
<sequence>MNVAILFLSLIISSFAESIPVETQVPTVRHHHHHNHHKDRQQILVDIGSPAPTIALVQRDGSMPTITGKPTLAATSSATSSSSTTSYSYSIAIPVGNEKSSGSPSNPYIYSSSLPDNLVFIVVGAIAGLLLIILILFRLITWIIARRRAKSEKEVYFANFNSGGFYAGSSSASSFNGLTTPSNSSFLEKASMASTSNLLLSKHNSIIQSHFEDSSNSSSSQQGRSYRDAVMGNNNSNANLSNANKRGSMFISPVLEVMHSRSASQLELPLYHKSIFQAPNGSVLSLLDPGTPTSTNNNDSLNYDIYGAEKFNLLQNYTNSDIESNGESVKPQQQPKRSRPPSQYLEDLLNGEL</sequence>
<dbReference type="KEGG" id="pic:PICST_31918"/>
<dbReference type="Proteomes" id="UP000002258">
    <property type="component" value="Chromosome 5"/>
</dbReference>
<dbReference type="InterPro" id="IPR051009">
    <property type="entry name" value="PRM"/>
</dbReference>
<evidence type="ECO:0000256" key="2">
    <source>
        <dbReference type="SAM" id="Phobius"/>
    </source>
</evidence>
<feature type="region of interest" description="Disordered" evidence="1">
    <location>
        <begin position="211"/>
        <end position="243"/>
    </location>
</feature>
<dbReference type="RefSeq" id="XP_001385058.2">
    <property type="nucleotide sequence ID" value="XM_001385021.1"/>
</dbReference>
<keyword evidence="5" id="KW-1185">Reference proteome</keyword>
<feature type="region of interest" description="Disordered" evidence="1">
    <location>
        <begin position="321"/>
        <end position="353"/>
    </location>
</feature>
<dbReference type="GO" id="GO:0005935">
    <property type="term" value="C:cellular bud neck"/>
    <property type="evidence" value="ECO:0007669"/>
    <property type="project" value="TreeGrafter"/>
</dbReference>
<proteinExistence type="predicted"/>
<protein>
    <submittedName>
        <fullName evidence="4">Uncharacterized protein</fullName>
    </submittedName>
</protein>
<dbReference type="EMBL" id="CP000499">
    <property type="protein sequence ID" value="ABN67029.2"/>
    <property type="molecule type" value="Genomic_DNA"/>
</dbReference>
<keyword evidence="3" id="KW-0732">Signal</keyword>
<organism evidence="4 5">
    <name type="scientific">Scheffersomyces stipitis (strain ATCC 58785 / CBS 6054 / NBRC 10063 / NRRL Y-11545)</name>
    <name type="common">Yeast</name>
    <name type="synonym">Pichia stipitis</name>
    <dbReference type="NCBI Taxonomy" id="322104"/>
    <lineage>
        <taxon>Eukaryota</taxon>
        <taxon>Fungi</taxon>
        <taxon>Dikarya</taxon>
        <taxon>Ascomycota</taxon>
        <taxon>Saccharomycotina</taxon>
        <taxon>Pichiomycetes</taxon>
        <taxon>Debaryomycetaceae</taxon>
        <taxon>Scheffersomyces</taxon>
    </lineage>
</organism>
<dbReference type="PANTHER" id="PTHR36089:SF1">
    <property type="entry name" value="CHITIN SYNTHASE 3 COMPLEX PROTEIN CSI2-RELATED"/>
    <property type="match status" value="1"/>
</dbReference>
<dbReference type="STRING" id="322104.A3LUX1"/>
<feature type="signal peptide" evidence="3">
    <location>
        <begin position="1"/>
        <end position="18"/>
    </location>
</feature>
<dbReference type="AlphaFoldDB" id="A3LUX1"/>
<gene>
    <name evidence="4" type="ORF">PICST_31918</name>
</gene>
<dbReference type="OrthoDB" id="4065319at2759"/>
<dbReference type="OMA" id="TITHIPQ"/>
<dbReference type="eggNOG" id="ENOG502SGCY">
    <property type="taxonomic scope" value="Eukaryota"/>
</dbReference>
<feature type="compositionally biased region" description="Low complexity" evidence="1">
    <location>
        <begin position="214"/>
        <end position="224"/>
    </location>
</feature>
<feature type="compositionally biased region" description="Low complexity" evidence="1">
    <location>
        <begin position="233"/>
        <end position="243"/>
    </location>
</feature>
<feature type="transmembrane region" description="Helical" evidence="2">
    <location>
        <begin position="118"/>
        <end position="140"/>
    </location>
</feature>
<dbReference type="InParanoid" id="A3LUX1"/>
<reference evidence="4 5" key="1">
    <citation type="journal article" date="2007" name="Nat. Biotechnol.">
        <title>Genome sequence of the lignocellulose-bioconverting and xylose-fermenting yeast Pichia stipitis.</title>
        <authorList>
            <person name="Jeffries T.W."/>
            <person name="Grigoriev I.V."/>
            <person name="Grimwood J."/>
            <person name="Laplaza J.M."/>
            <person name="Aerts A."/>
            <person name="Salamov A."/>
            <person name="Schmutz J."/>
            <person name="Lindquist E."/>
            <person name="Dehal P."/>
            <person name="Shapiro H."/>
            <person name="Jin Y.S."/>
            <person name="Passoth V."/>
            <person name="Richardson P.M."/>
        </authorList>
    </citation>
    <scope>NUCLEOTIDE SEQUENCE [LARGE SCALE GENOMIC DNA]</scope>
    <source>
        <strain evidence="5">ATCC 58785 / CBS 6054 / NBRC 10063 / NRRL Y-11545</strain>
    </source>
</reference>
<evidence type="ECO:0000256" key="1">
    <source>
        <dbReference type="SAM" id="MobiDB-lite"/>
    </source>
</evidence>
<dbReference type="GO" id="GO:0000324">
    <property type="term" value="C:fungal-type vacuole"/>
    <property type="evidence" value="ECO:0007669"/>
    <property type="project" value="TreeGrafter"/>
</dbReference>
<evidence type="ECO:0000313" key="4">
    <source>
        <dbReference type="EMBL" id="ABN67029.2"/>
    </source>
</evidence>
<feature type="chain" id="PRO_5005659469" evidence="3">
    <location>
        <begin position="19"/>
        <end position="353"/>
    </location>
</feature>
<dbReference type="PANTHER" id="PTHR36089">
    <property type="entry name" value="CHITIN SYNTHASE 3 COMPLEX PROTEIN CSI2-RELATED"/>
    <property type="match status" value="1"/>
</dbReference>
<dbReference type="GeneID" id="4839470"/>
<evidence type="ECO:0000313" key="5">
    <source>
        <dbReference type="Proteomes" id="UP000002258"/>
    </source>
</evidence>
<keyword evidence="2" id="KW-1133">Transmembrane helix</keyword>
<dbReference type="HOGENOM" id="CLU_933819_0_0_1"/>
<keyword evidence="2" id="KW-0812">Transmembrane</keyword>
<evidence type="ECO:0000256" key="3">
    <source>
        <dbReference type="SAM" id="SignalP"/>
    </source>
</evidence>
<name>A3LUX1_PICST</name>
<feature type="compositionally biased region" description="Low complexity" evidence="1">
    <location>
        <begin position="330"/>
        <end position="343"/>
    </location>
</feature>
<accession>A3LUX1</accession>